<keyword evidence="5" id="KW-1185">Reference proteome</keyword>
<dbReference type="SUPFAM" id="SSF53850">
    <property type="entry name" value="Periplasmic binding protein-like II"/>
    <property type="match status" value="1"/>
</dbReference>
<dbReference type="PANTHER" id="PTHR30290:SF83">
    <property type="entry name" value="ABC TRANSPORTER SUBSTRATE-BINDING PROTEIN"/>
    <property type="match status" value="1"/>
</dbReference>
<dbReference type="Gene3D" id="3.40.190.10">
    <property type="entry name" value="Periplasmic binding protein-like II"/>
    <property type="match status" value="1"/>
</dbReference>
<evidence type="ECO:0000313" key="4">
    <source>
        <dbReference type="EMBL" id="KNX37329.1"/>
    </source>
</evidence>
<dbReference type="Gene3D" id="3.10.105.10">
    <property type="entry name" value="Dipeptide-binding Protein, Domain 3"/>
    <property type="match status" value="1"/>
</dbReference>
<evidence type="ECO:0000259" key="3">
    <source>
        <dbReference type="Pfam" id="PF00496"/>
    </source>
</evidence>
<gene>
    <name evidence="4" type="ORF">VV01_09495</name>
</gene>
<dbReference type="RefSeq" id="WP_050669675.1">
    <property type="nucleotide sequence ID" value="NZ_LAIR01000002.1"/>
</dbReference>
<feature type="domain" description="Solute-binding protein family 5" evidence="3">
    <location>
        <begin position="105"/>
        <end position="490"/>
    </location>
</feature>
<dbReference type="PROSITE" id="PS51257">
    <property type="entry name" value="PROKAR_LIPOPROTEIN"/>
    <property type="match status" value="1"/>
</dbReference>
<feature type="region of interest" description="Disordered" evidence="1">
    <location>
        <begin position="22"/>
        <end position="52"/>
    </location>
</feature>
<dbReference type="PIRSF" id="PIRSF002741">
    <property type="entry name" value="MppA"/>
    <property type="match status" value="1"/>
</dbReference>
<accession>A0A0L6CHY0</accession>
<dbReference type="PANTHER" id="PTHR30290">
    <property type="entry name" value="PERIPLASMIC BINDING COMPONENT OF ABC TRANSPORTER"/>
    <property type="match status" value="1"/>
</dbReference>
<protein>
    <recommendedName>
        <fullName evidence="3">Solute-binding protein family 5 domain-containing protein</fullName>
    </recommendedName>
</protein>
<dbReference type="InterPro" id="IPR030678">
    <property type="entry name" value="Peptide/Ni-bd"/>
</dbReference>
<comment type="caution">
    <text evidence="4">The sequence shown here is derived from an EMBL/GenBank/DDBJ whole genome shotgun (WGS) entry which is preliminary data.</text>
</comment>
<evidence type="ECO:0000313" key="5">
    <source>
        <dbReference type="Proteomes" id="UP000037397"/>
    </source>
</evidence>
<dbReference type="GO" id="GO:1904680">
    <property type="term" value="F:peptide transmembrane transporter activity"/>
    <property type="evidence" value="ECO:0007669"/>
    <property type="project" value="TreeGrafter"/>
</dbReference>
<feature type="signal peptide" evidence="2">
    <location>
        <begin position="1"/>
        <end position="21"/>
    </location>
</feature>
<dbReference type="GO" id="GO:0015833">
    <property type="term" value="P:peptide transport"/>
    <property type="evidence" value="ECO:0007669"/>
    <property type="project" value="TreeGrafter"/>
</dbReference>
<sequence>MRSTKAWALAVATTLTLTACGGQKVGSPPTEEIQQASAQLDPHAVGPASLPEGARKGGTVSFAFANVPETFDPTRAYYRDASSILSQLVVRSLTTWKVENGRSVLVPDLATDLGQQSKDGLTWTFTLKPGLKYADGTPIKAADVVYATKRSFATDELPDGPSYNIEYFKGGETYKGPFRDKGAFAGAEARGDRTVVFHLSKKWQTFPYYASFTQMSPIPEREESGSQYGRNPLASGPYMFDTYSKGRLRLQRNPHWDAASDPARRQLPDAFDIRFGADVSQTQESIVDSDGGAATTVNTDPIDADLVSRVKADAADRLVTGPDPCVTYFTLDTRSIPLAVRKAIARAYPYDAVRRAGGDTSLSASPATSYIAPQVPGFAKYDPPNHLTGEGNGDAAAARQMLTAAGKVGFRISYYYVNDDSREAQVNAVLKQRLERAGFEVDDKGVSKDVIRKKRSETDKGPVNTQMGPSGWCYDWPAGDSVYPPLFSTTVRTSGQSVGFLADSGLDAQMKRISALPVADQGSEWSSFDEHLARDVIPALPVSYGKATYLFGSKVHNVVNDPNRGWPDMAQIWVG</sequence>
<dbReference type="Proteomes" id="UP000037397">
    <property type="component" value="Unassembled WGS sequence"/>
</dbReference>
<organism evidence="4 5">
    <name type="scientific">Luteipulveratus halotolerans</name>
    <dbReference type="NCBI Taxonomy" id="1631356"/>
    <lineage>
        <taxon>Bacteria</taxon>
        <taxon>Bacillati</taxon>
        <taxon>Actinomycetota</taxon>
        <taxon>Actinomycetes</taxon>
        <taxon>Micrococcales</taxon>
        <taxon>Dermacoccaceae</taxon>
        <taxon>Luteipulveratus</taxon>
    </lineage>
</organism>
<reference evidence="5" key="1">
    <citation type="submission" date="2015-03" db="EMBL/GenBank/DDBJ databases">
        <title>Luteipulveratus halotolerans sp. nov., a novel actinobacterium (Dermacoccaceae) from Sarawak, Malaysia.</title>
        <authorList>
            <person name="Juboi H."/>
            <person name="Basik A."/>
            <person name="Shamsul S.S."/>
            <person name="Arnold P."/>
            <person name="Schmitt E.K."/>
            <person name="Sanglier J.-J."/>
            <person name="Yeo T."/>
        </authorList>
    </citation>
    <scope>NUCLEOTIDE SEQUENCE [LARGE SCALE GENOMIC DNA]</scope>
    <source>
        <strain evidence="5">C296001</strain>
    </source>
</reference>
<dbReference type="OrthoDB" id="9796817at2"/>
<dbReference type="GO" id="GO:0043190">
    <property type="term" value="C:ATP-binding cassette (ABC) transporter complex"/>
    <property type="evidence" value="ECO:0007669"/>
    <property type="project" value="InterPro"/>
</dbReference>
<dbReference type="EMBL" id="LAIR01000002">
    <property type="protein sequence ID" value="KNX37329.1"/>
    <property type="molecule type" value="Genomic_DNA"/>
</dbReference>
<dbReference type="InterPro" id="IPR000914">
    <property type="entry name" value="SBP_5_dom"/>
</dbReference>
<dbReference type="AlphaFoldDB" id="A0A0L6CHY0"/>
<dbReference type="GO" id="GO:0042597">
    <property type="term" value="C:periplasmic space"/>
    <property type="evidence" value="ECO:0007669"/>
    <property type="project" value="UniProtKB-ARBA"/>
</dbReference>
<keyword evidence="2" id="KW-0732">Signal</keyword>
<evidence type="ECO:0000256" key="1">
    <source>
        <dbReference type="SAM" id="MobiDB-lite"/>
    </source>
</evidence>
<name>A0A0L6CHY0_9MICO</name>
<dbReference type="InterPro" id="IPR039424">
    <property type="entry name" value="SBP_5"/>
</dbReference>
<dbReference type="Pfam" id="PF00496">
    <property type="entry name" value="SBP_bac_5"/>
    <property type="match status" value="1"/>
</dbReference>
<dbReference type="PATRIC" id="fig|1631356.3.peg.1849"/>
<feature type="chain" id="PRO_5039309431" description="Solute-binding protein family 5 domain-containing protein" evidence="2">
    <location>
        <begin position="22"/>
        <end position="575"/>
    </location>
</feature>
<dbReference type="STRING" id="1631356.VV01_09495"/>
<proteinExistence type="predicted"/>
<evidence type="ECO:0000256" key="2">
    <source>
        <dbReference type="SAM" id="SignalP"/>
    </source>
</evidence>